<keyword evidence="7 9" id="KW-0472">Membrane</keyword>
<evidence type="ECO:0000313" key="12">
    <source>
        <dbReference type="Proteomes" id="UP000054526"/>
    </source>
</evidence>
<accession>A0ABR5A8N7</accession>
<evidence type="ECO:0000256" key="8">
    <source>
        <dbReference type="ARBA" id="ARBA00038436"/>
    </source>
</evidence>
<keyword evidence="12" id="KW-1185">Reference proteome</keyword>
<feature type="transmembrane region" description="Helical" evidence="9">
    <location>
        <begin position="50"/>
        <end position="67"/>
    </location>
</feature>
<dbReference type="EMBL" id="JXAL01000001">
    <property type="protein sequence ID" value="KIL37367.1"/>
    <property type="molecule type" value="Genomic_DNA"/>
</dbReference>
<dbReference type="Pfam" id="PF04290">
    <property type="entry name" value="DctQ"/>
    <property type="match status" value="1"/>
</dbReference>
<evidence type="ECO:0000256" key="3">
    <source>
        <dbReference type="ARBA" id="ARBA00022475"/>
    </source>
</evidence>
<dbReference type="PANTHER" id="PTHR35011:SF2">
    <property type="entry name" value="2,3-DIKETO-L-GULONATE TRAP TRANSPORTER SMALL PERMEASE PROTEIN YIAM"/>
    <property type="match status" value="1"/>
</dbReference>
<keyword evidence="2" id="KW-0813">Transport</keyword>
<evidence type="ECO:0000256" key="4">
    <source>
        <dbReference type="ARBA" id="ARBA00022519"/>
    </source>
</evidence>
<evidence type="ECO:0000256" key="9">
    <source>
        <dbReference type="SAM" id="Phobius"/>
    </source>
</evidence>
<keyword evidence="6 9" id="KW-1133">Transmembrane helix</keyword>
<keyword evidence="4" id="KW-0997">Cell inner membrane</keyword>
<organism evidence="11 12">
    <name type="scientific">Cohnella kolymensis</name>
    <dbReference type="NCBI Taxonomy" id="1590652"/>
    <lineage>
        <taxon>Bacteria</taxon>
        <taxon>Bacillati</taxon>
        <taxon>Bacillota</taxon>
        <taxon>Bacilli</taxon>
        <taxon>Bacillales</taxon>
        <taxon>Paenibacillaceae</taxon>
        <taxon>Cohnella</taxon>
    </lineage>
</organism>
<sequence length="162" mass="18111">MNLVAKLSDAVFRIEKVIVSIAVLIMSLSLIAGVIFRYFFNSPLVWSDEIAMYSFIWISFVGGSMALKKDQLASVSILMDRLNGKIRMILLSVGFAIVLGFLIYFLVYSIPWILSPDISFQQSTAMMLPMIYPYLSVPVGIAGMTIHALDLFLKSLTTREKA</sequence>
<feature type="transmembrane region" description="Helical" evidence="9">
    <location>
        <begin position="88"/>
        <end position="111"/>
    </location>
</feature>
<dbReference type="Proteomes" id="UP000054526">
    <property type="component" value="Unassembled WGS sequence"/>
</dbReference>
<evidence type="ECO:0000256" key="5">
    <source>
        <dbReference type="ARBA" id="ARBA00022692"/>
    </source>
</evidence>
<feature type="domain" description="Tripartite ATP-independent periplasmic transporters DctQ component" evidence="10">
    <location>
        <begin position="26"/>
        <end position="156"/>
    </location>
</feature>
<evidence type="ECO:0000256" key="2">
    <source>
        <dbReference type="ARBA" id="ARBA00022448"/>
    </source>
</evidence>
<evidence type="ECO:0000259" key="10">
    <source>
        <dbReference type="Pfam" id="PF04290"/>
    </source>
</evidence>
<evidence type="ECO:0000256" key="1">
    <source>
        <dbReference type="ARBA" id="ARBA00004429"/>
    </source>
</evidence>
<dbReference type="RefSeq" id="WP_041058672.1">
    <property type="nucleotide sequence ID" value="NZ_JXAL01000001.1"/>
</dbReference>
<comment type="subcellular location">
    <subcellularLocation>
        <location evidence="1">Cell inner membrane</location>
        <topology evidence="1">Multi-pass membrane protein</topology>
    </subcellularLocation>
</comment>
<name>A0ABR5A8N7_9BACL</name>
<proteinExistence type="inferred from homology"/>
<feature type="transmembrane region" description="Helical" evidence="9">
    <location>
        <begin position="17"/>
        <end position="38"/>
    </location>
</feature>
<dbReference type="InterPro" id="IPR007387">
    <property type="entry name" value="TRAP_DctQ"/>
</dbReference>
<keyword evidence="5 9" id="KW-0812">Transmembrane</keyword>
<protein>
    <submittedName>
        <fullName evidence="11">TRAP C4-dicarboxylate transporter</fullName>
    </submittedName>
</protein>
<keyword evidence="3" id="KW-1003">Cell membrane</keyword>
<comment type="caution">
    <text evidence="11">The sequence shown here is derived from an EMBL/GenBank/DDBJ whole genome shotgun (WGS) entry which is preliminary data.</text>
</comment>
<evidence type="ECO:0000313" key="11">
    <source>
        <dbReference type="EMBL" id="KIL37367.1"/>
    </source>
</evidence>
<evidence type="ECO:0000256" key="7">
    <source>
        <dbReference type="ARBA" id="ARBA00023136"/>
    </source>
</evidence>
<gene>
    <name evidence="11" type="ORF">SD71_01445</name>
</gene>
<evidence type="ECO:0000256" key="6">
    <source>
        <dbReference type="ARBA" id="ARBA00022989"/>
    </source>
</evidence>
<reference evidence="11 12" key="1">
    <citation type="submission" date="2014-12" db="EMBL/GenBank/DDBJ databases">
        <title>Draft genome sequence of Cohnella kolymensis strain B-2846.</title>
        <authorList>
            <person name="Karlyshev A.V."/>
            <person name="Kudryashova E.B."/>
        </authorList>
    </citation>
    <scope>NUCLEOTIDE SEQUENCE [LARGE SCALE GENOMIC DNA]</scope>
    <source>
        <strain evidence="11 12">VKM B-2846</strain>
    </source>
</reference>
<dbReference type="InterPro" id="IPR055348">
    <property type="entry name" value="DctQ"/>
</dbReference>
<comment type="similarity">
    <text evidence="8">Belongs to the TRAP transporter small permease family.</text>
</comment>
<dbReference type="PANTHER" id="PTHR35011">
    <property type="entry name" value="2,3-DIKETO-L-GULONATE TRAP TRANSPORTER SMALL PERMEASE PROTEIN YIAM"/>
    <property type="match status" value="1"/>
</dbReference>
<feature type="transmembrane region" description="Helical" evidence="9">
    <location>
        <begin position="131"/>
        <end position="153"/>
    </location>
</feature>